<dbReference type="EMBL" id="LAOF01000001">
    <property type="protein sequence ID" value="KJV84787.1"/>
    <property type="molecule type" value="Genomic_DNA"/>
</dbReference>
<sequence length="39" mass="4730">MQRLWISSFFIVKLRDGYEIILRTLLAEYARYVFLCMIG</sequence>
<name>A0A0F3PXT0_ANAPH</name>
<proteinExistence type="predicted"/>
<evidence type="ECO:0000313" key="2">
    <source>
        <dbReference type="Proteomes" id="UP000033622"/>
    </source>
</evidence>
<organism evidence="1 2">
    <name type="scientific">Anaplasma phagocytophilum str. ApWI1</name>
    <dbReference type="NCBI Taxonomy" id="1359155"/>
    <lineage>
        <taxon>Bacteria</taxon>
        <taxon>Pseudomonadati</taxon>
        <taxon>Pseudomonadota</taxon>
        <taxon>Alphaproteobacteria</taxon>
        <taxon>Rickettsiales</taxon>
        <taxon>Anaplasmataceae</taxon>
        <taxon>Anaplasma</taxon>
        <taxon>phagocytophilum group</taxon>
    </lineage>
</organism>
<protein>
    <submittedName>
        <fullName evidence="1">Uncharacterized protein</fullName>
    </submittedName>
</protein>
<dbReference type="Proteomes" id="UP000033622">
    <property type="component" value="Unassembled WGS sequence"/>
</dbReference>
<evidence type="ECO:0000313" key="1">
    <source>
        <dbReference type="EMBL" id="KJV84787.1"/>
    </source>
</evidence>
<dbReference type="AlphaFoldDB" id="A0A0F3PXT0"/>
<comment type="caution">
    <text evidence="1">The sequence shown here is derived from an EMBL/GenBank/DDBJ whole genome shotgun (WGS) entry which is preliminary data.</text>
</comment>
<gene>
    <name evidence="1" type="ORF">APHWI1_0039</name>
</gene>
<dbReference type="PATRIC" id="fig|1359155.3.peg.44"/>
<accession>A0A0F3PXT0</accession>
<reference evidence="1 2" key="1">
    <citation type="submission" date="2015-01" db="EMBL/GenBank/DDBJ databases">
        <title>Genome Sequencing of Rickettsiales.</title>
        <authorList>
            <person name="Daugherty S.C."/>
            <person name="Su Q."/>
            <person name="Abolude K."/>
            <person name="Beier-Sexton M."/>
            <person name="Carlyon J.A."/>
            <person name="Carter R."/>
            <person name="Day N.P."/>
            <person name="Dumler S.J."/>
            <person name="Dyachenko V."/>
            <person name="Godinez A."/>
            <person name="Kurtti T.J."/>
            <person name="Lichay M."/>
            <person name="Mullins K.E."/>
            <person name="Ott S."/>
            <person name="Pappas-Brown V."/>
            <person name="Paris D.H."/>
            <person name="Patel P."/>
            <person name="Richards A.L."/>
            <person name="Sadzewicz L."/>
            <person name="Sears K."/>
            <person name="Seidman D."/>
            <person name="Sengamalay N."/>
            <person name="Stenos J."/>
            <person name="Tallon L.J."/>
            <person name="Vincent G."/>
            <person name="Fraser C.M."/>
            <person name="Munderloh U."/>
            <person name="Dunning-Hotopp J.C."/>
        </authorList>
    </citation>
    <scope>NUCLEOTIDE SEQUENCE [LARGE SCALE GENOMIC DNA]</scope>
    <source>
        <strain evidence="1 2">ApWI1</strain>
    </source>
</reference>